<dbReference type="Pfam" id="PF01844">
    <property type="entry name" value="HNH"/>
    <property type="match status" value="1"/>
</dbReference>
<organism evidence="2 3">
    <name type="scientific">Caenimonas terrae</name>
    <dbReference type="NCBI Taxonomy" id="696074"/>
    <lineage>
        <taxon>Bacteria</taxon>
        <taxon>Pseudomonadati</taxon>
        <taxon>Pseudomonadota</taxon>
        <taxon>Betaproteobacteria</taxon>
        <taxon>Burkholderiales</taxon>
        <taxon>Comamonadaceae</taxon>
        <taxon>Caenimonas</taxon>
    </lineage>
</organism>
<dbReference type="InterPro" id="IPR003615">
    <property type="entry name" value="HNH_nuc"/>
</dbReference>
<dbReference type="SMART" id="SM00507">
    <property type="entry name" value="HNHc"/>
    <property type="match status" value="1"/>
</dbReference>
<dbReference type="Proteomes" id="UP001596037">
    <property type="component" value="Unassembled WGS sequence"/>
</dbReference>
<keyword evidence="2" id="KW-0255">Endonuclease</keyword>
<keyword evidence="2" id="KW-0540">Nuclease</keyword>
<dbReference type="RefSeq" id="WP_376851534.1">
    <property type="nucleotide sequence ID" value="NZ_JBHSMF010000009.1"/>
</dbReference>
<name>A0ABW0NJP7_9BURK</name>
<reference evidence="3" key="1">
    <citation type="journal article" date="2019" name="Int. J. Syst. Evol. Microbiol.">
        <title>The Global Catalogue of Microorganisms (GCM) 10K type strain sequencing project: providing services to taxonomists for standard genome sequencing and annotation.</title>
        <authorList>
            <consortium name="The Broad Institute Genomics Platform"/>
            <consortium name="The Broad Institute Genome Sequencing Center for Infectious Disease"/>
            <person name="Wu L."/>
            <person name="Ma J."/>
        </authorList>
    </citation>
    <scope>NUCLEOTIDE SEQUENCE [LARGE SCALE GENOMIC DNA]</scope>
    <source>
        <strain evidence="3">CCUG 57401</strain>
    </source>
</reference>
<sequence>MSRLSLTRLKIYRTVARQLHGVVPCWLCGEPVLLADATLEHIRPIADGGSSHLDNLAISHSACNNGRHAKAAAAAIT</sequence>
<evidence type="ECO:0000313" key="2">
    <source>
        <dbReference type="EMBL" id="MFC5499307.1"/>
    </source>
</evidence>
<keyword evidence="2" id="KW-0378">Hydrolase</keyword>
<dbReference type="EMBL" id="JBHSMF010000009">
    <property type="protein sequence ID" value="MFC5499307.1"/>
    <property type="molecule type" value="Genomic_DNA"/>
</dbReference>
<keyword evidence="3" id="KW-1185">Reference proteome</keyword>
<comment type="caution">
    <text evidence="2">The sequence shown here is derived from an EMBL/GenBank/DDBJ whole genome shotgun (WGS) entry which is preliminary data.</text>
</comment>
<dbReference type="CDD" id="cd00085">
    <property type="entry name" value="HNHc"/>
    <property type="match status" value="1"/>
</dbReference>
<feature type="domain" description="HNH nuclease" evidence="1">
    <location>
        <begin position="10"/>
        <end position="65"/>
    </location>
</feature>
<gene>
    <name evidence="2" type="ORF">ACFPOE_17310</name>
</gene>
<dbReference type="InterPro" id="IPR002711">
    <property type="entry name" value="HNH"/>
</dbReference>
<accession>A0ABW0NJP7</accession>
<dbReference type="Gene3D" id="1.10.30.50">
    <property type="match status" value="1"/>
</dbReference>
<evidence type="ECO:0000259" key="1">
    <source>
        <dbReference type="SMART" id="SM00507"/>
    </source>
</evidence>
<protein>
    <submittedName>
        <fullName evidence="2">HNH endonuclease</fullName>
    </submittedName>
</protein>
<evidence type="ECO:0000313" key="3">
    <source>
        <dbReference type="Proteomes" id="UP001596037"/>
    </source>
</evidence>
<proteinExistence type="predicted"/>
<dbReference type="GO" id="GO:0004519">
    <property type="term" value="F:endonuclease activity"/>
    <property type="evidence" value="ECO:0007669"/>
    <property type="project" value="UniProtKB-KW"/>
</dbReference>